<dbReference type="OrthoDB" id="9864513at2"/>
<gene>
    <name evidence="1" type="ORF">NU08_2102</name>
</gene>
<sequence>MLGISKKKVTKQEGETLSYQPKYAITDQKLNFQSSILAEMAGSFEADIPNISFNCEYDPLLNADG</sequence>
<dbReference type="Proteomes" id="UP000290433">
    <property type="component" value="Unassembled WGS sequence"/>
</dbReference>
<proteinExistence type="predicted"/>
<evidence type="ECO:0000313" key="2">
    <source>
        <dbReference type="Proteomes" id="UP000290433"/>
    </source>
</evidence>
<reference evidence="1 2" key="1">
    <citation type="submission" date="2014-12" db="EMBL/GenBank/DDBJ databases">
        <title>Genome sequence of Flavobacterium anhuiense RCM74.</title>
        <authorList>
            <person name="Kim J.F."/>
            <person name="Song J.Y."/>
            <person name="Kwak M.-J."/>
            <person name="Lee S.-W."/>
        </authorList>
    </citation>
    <scope>NUCLEOTIDE SEQUENCE [LARGE SCALE GENOMIC DNA]</scope>
    <source>
        <strain evidence="1 2">RCM74</strain>
    </source>
</reference>
<dbReference type="EMBL" id="JUIV01000006">
    <property type="protein sequence ID" value="RYJ38877.1"/>
    <property type="molecule type" value="Genomic_DNA"/>
</dbReference>
<name>A0A444VZ64_9FLAO</name>
<protein>
    <submittedName>
        <fullName evidence="1">Uncharacterized protein</fullName>
    </submittedName>
</protein>
<comment type="caution">
    <text evidence="1">The sequence shown here is derived from an EMBL/GenBank/DDBJ whole genome shotgun (WGS) entry which is preliminary data.</text>
</comment>
<accession>A0A444VZ64</accession>
<dbReference type="RefSeq" id="WP_111376080.1">
    <property type="nucleotide sequence ID" value="NZ_JUIV01000006.1"/>
</dbReference>
<evidence type="ECO:0000313" key="1">
    <source>
        <dbReference type="EMBL" id="RYJ38877.1"/>
    </source>
</evidence>
<organism evidence="1 2">
    <name type="scientific">Flavobacterium anhuiense</name>
    <dbReference type="NCBI Taxonomy" id="459526"/>
    <lineage>
        <taxon>Bacteria</taxon>
        <taxon>Pseudomonadati</taxon>
        <taxon>Bacteroidota</taxon>
        <taxon>Flavobacteriia</taxon>
        <taxon>Flavobacteriales</taxon>
        <taxon>Flavobacteriaceae</taxon>
        <taxon>Flavobacterium</taxon>
    </lineage>
</organism>
<dbReference type="AlphaFoldDB" id="A0A444VZ64"/>